<sequence length="270" mass="29918">MESKFIHQSFPNTPLDSDNGMDALYLSGPDHLEGRNVNPEPFLQYSDSLLPELNIIPSVDNASLQMWSPHALPQSPDASSSNQSLFCDYTWENEHAHNYLVGPLSCDIQPHAQNSSDVHLSSSCGGANLHSPTSSWSEEGRSDCSSVMDDMDGTSNFCRWDGGGSCTSLLTSDKSEVAKHLQLLHGVKSGGDKDKMSCEWHGCGKVMKKESISRHVVAVHMSNKTECDSCGKQFARLDSKLRHLKNSKREECRESEPYDSRAKRRRLSCP</sequence>
<evidence type="ECO:0000313" key="2">
    <source>
        <dbReference type="EMBL" id="KAG1781839.1"/>
    </source>
</evidence>
<feature type="region of interest" description="Disordered" evidence="1">
    <location>
        <begin position="1"/>
        <end position="24"/>
    </location>
</feature>
<evidence type="ECO:0008006" key="4">
    <source>
        <dbReference type="Google" id="ProtNLM"/>
    </source>
</evidence>
<gene>
    <name evidence="2" type="ORF">EV702DRAFT_1067202</name>
</gene>
<reference evidence="2" key="1">
    <citation type="journal article" date="2020" name="New Phytol.">
        <title>Comparative genomics reveals dynamic genome evolution in host specialist ectomycorrhizal fungi.</title>
        <authorList>
            <person name="Lofgren L.A."/>
            <person name="Nguyen N.H."/>
            <person name="Vilgalys R."/>
            <person name="Ruytinx J."/>
            <person name="Liao H.L."/>
            <person name="Branco S."/>
            <person name="Kuo A."/>
            <person name="LaButti K."/>
            <person name="Lipzen A."/>
            <person name="Andreopoulos W."/>
            <person name="Pangilinan J."/>
            <person name="Riley R."/>
            <person name="Hundley H."/>
            <person name="Na H."/>
            <person name="Barry K."/>
            <person name="Grigoriev I.V."/>
            <person name="Stajich J.E."/>
            <person name="Kennedy P.G."/>
        </authorList>
    </citation>
    <scope>NUCLEOTIDE SEQUENCE</scope>
    <source>
        <strain evidence="2">DOB743</strain>
    </source>
</reference>
<dbReference type="OrthoDB" id="2676372at2759"/>
<keyword evidence="3" id="KW-1185">Reference proteome</keyword>
<name>A0A9P7A3N2_9AGAM</name>
<comment type="caution">
    <text evidence="2">The sequence shown here is derived from an EMBL/GenBank/DDBJ whole genome shotgun (WGS) entry which is preliminary data.</text>
</comment>
<organism evidence="2 3">
    <name type="scientific">Suillus placidus</name>
    <dbReference type="NCBI Taxonomy" id="48579"/>
    <lineage>
        <taxon>Eukaryota</taxon>
        <taxon>Fungi</taxon>
        <taxon>Dikarya</taxon>
        <taxon>Basidiomycota</taxon>
        <taxon>Agaricomycotina</taxon>
        <taxon>Agaricomycetes</taxon>
        <taxon>Agaricomycetidae</taxon>
        <taxon>Boletales</taxon>
        <taxon>Suillineae</taxon>
        <taxon>Suillaceae</taxon>
        <taxon>Suillus</taxon>
    </lineage>
</organism>
<evidence type="ECO:0000256" key="1">
    <source>
        <dbReference type="SAM" id="MobiDB-lite"/>
    </source>
</evidence>
<protein>
    <recommendedName>
        <fullName evidence="4">C2H2-type domain-containing protein</fullName>
    </recommendedName>
</protein>
<dbReference type="Gene3D" id="3.30.160.60">
    <property type="entry name" value="Classic Zinc Finger"/>
    <property type="match status" value="1"/>
</dbReference>
<dbReference type="Proteomes" id="UP000714275">
    <property type="component" value="Unassembled WGS sequence"/>
</dbReference>
<evidence type="ECO:0000313" key="3">
    <source>
        <dbReference type="Proteomes" id="UP000714275"/>
    </source>
</evidence>
<dbReference type="EMBL" id="JABBWD010000004">
    <property type="protein sequence ID" value="KAG1781839.1"/>
    <property type="molecule type" value="Genomic_DNA"/>
</dbReference>
<proteinExistence type="predicted"/>
<dbReference type="AlphaFoldDB" id="A0A9P7A3N2"/>
<accession>A0A9P7A3N2</accession>